<keyword evidence="1" id="KW-0233">DNA recombination</keyword>
<dbReference type="InterPro" id="IPR024456">
    <property type="entry name" value="Integrase_catalytic_putative"/>
</dbReference>
<proteinExistence type="predicted"/>
<gene>
    <name evidence="4" type="ORF">FR698_09470</name>
</gene>
<dbReference type="AlphaFoldDB" id="A0A5C7EKJ6"/>
<dbReference type="InterPro" id="IPR024457">
    <property type="entry name" value="Putative_integrase_N"/>
</dbReference>
<accession>A0A5C7EKJ6</accession>
<protein>
    <submittedName>
        <fullName evidence="4">Fis family transcriptional regulator</fullName>
    </submittedName>
</protein>
<evidence type="ECO:0000259" key="2">
    <source>
        <dbReference type="Pfam" id="PF12834"/>
    </source>
</evidence>
<comment type="caution">
    <text evidence="4">The sequence shown here is derived from an EMBL/GenBank/DDBJ whole genome shotgun (WGS) entry which is preliminary data.</text>
</comment>
<sequence>MIKLDYRDELARYGLPGRLRAELEDLFRRHNHESAKKRFTQKPVSYKTAYRRFVNLCACFRDLHEIGYRLQSVYNLREEHVRALVRAWEARGDAVGTIDNKLSYLRTLAAWAGKRGMVKESRAYASDPEAFRRTSYAKEDKSWEAKGVDPLDVIERVSRLDRVVAMQLELQWALGLRVEESFLLRPVQALKQALERERVRVEHGTKGGRPREVSLDEVVQVEVLSRAADLAVSASGTMIPRKYTLEGWRNRYYYVVRRSGISREEGLKVTSHGLRHQYLQRMFERITGRPAPVKGGGGYDPGLLELAMREVVERAGHSDPYKAGAYLGPLVEGLKRGRGDDRGLQAEIESRA</sequence>
<dbReference type="Gene3D" id="1.10.443.10">
    <property type="entry name" value="Intergrase catalytic core"/>
    <property type="match status" value="1"/>
</dbReference>
<reference evidence="4 5" key="1">
    <citation type="submission" date="2019-08" db="EMBL/GenBank/DDBJ databases">
        <title>Pelomicrobium methylotrophicum gen. nov., sp. nov. a moderately thermophilic, facultatively anaerobic, lithoautotrophic and methylotrophic bacterium isolated from a terrestrial mud volcano.</title>
        <authorList>
            <person name="Slobodkina G.B."/>
            <person name="Merkel A.Y."/>
            <person name="Slobodkin A.I."/>
        </authorList>
    </citation>
    <scope>NUCLEOTIDE SEQUENCE [LARGE SCALE GENOMIC DNA]</scope>
    <source>
        <strain evidence="4 5">SM250</strain>
    </source>
</reference>
<dbReference type="Pfam" id="PF12834">
    <property type="entry name" value="Phage_int_SAM_2"/>
    <property type="match status" value="1"/>
</dbReference>
<dbReference type="InterPro" id="IPR011010">
    <property type="entry name" value="DNA_brk_join_enz"/>
</dbReference>
<evidence type="ECO:0000259" key="3">
    <source>
        <dbReference type="Pfam" id="PF12835"/>
    </source>
</evidence>
<feature type="domain" description="Putative integrase N-terminal" evidence="2">
    <location>
        <begin position="44"/>
        <end position="117"/>
    </location>
</feature>
<name>A0A5C7EKJ6_9PROT</name>
<organism evidence="4 5">
    <name type="scientific">Pelomicrobium methylotrophicum</name>
    <dbReference type="NCBI Taxonomy" id="2602750"/>
    <lineage>
        <taxon>Bacteria</taxon>
        <taxon>Pseudomonadati</taxon>
        <taxon>Pseudomonadota</taxon>
        <taxon>Hydrogenophilia</taxon>
        <taxon>Hydrogenophilia incertae sedis</taxon>
        <taxon>Pelomicrobium</taxon>
    </lineage>
</organism>
<evidence type="ECO:0000256" key="1">
    <source>
        <dbReference type="ARBA" id="ARBA00023172"/>
    </source>
</evidence>
<evidence type="ECO:0000313" key="4">
    <source>
        <dbReference type="EMBL" id="TXF11558.1"/>
    </source>
</evidence>
<dbReference type="InterPro" id="IPR013762">
    <property type="entry name" value="Integrase-like_cat_sf"/>
</dbReference>
<dbReference type="GO" id="GO:0003677">
    <property type="term" value="F:DNA binding"/>
    <property type="evidence" value="ECO:0007669"/>
    <property type="project" value="InterPro"/>
</dbReference>
<dbReference type="RefSeq" id="WP_147799957.1">
    <property type="nucleotide sequence ID" value="NZ_VPFL01000012.1"/>
</dbReference>
<dbReference type="Pfam" id="PF12835">
    <property type="entry name" value="Integrase_1"/>
    <property type="match status" value="1"/>
</dbReference>
<dbReference type="EMBL" id="VPFL01000012">
    <property type="protein sequence ID" value="TXF11558.1"/>
    <property type="molecule type" value="Genomic_DNA"/>
</dbReference>
<dbReference type="GO" id="GO:0006310">
    <property type="term" value="P:DNA recombination"/>
    <property type="evidence" value="ECO:0007669"/>
    <property type="project" value="UniProtKB-KW"/>
</dbReference>
<dbReference type="Proteomes" id="UP000321201">
    <property type="component" value="Unassembled WGS sequence"/>
</dbReference>
<evidence type="ECO:0000313" key="5">
    <source>
        <dbReference type="Proteomes" id="UP000321201"/>
    </source>
</evidence>
<dbReference type="OrthoDB" id="5394387at2"/>
<dbReference type="InParanoid" id="A0A5C7EKJ6"/>
<dbReference type="SUPFAM" id="SSF56349">
    <property type="entry name" value="DNA breaking-rejoining enzymes"/>
    <property type="match status" value="1"/>
</dbReference>
<dbReference type="GO" id="GO:0015074">
    <property type="term" value="P:DNA integration"/>
    <property type="evidence" value="ECO:0007669"/>
    <property type="project" value="InterPro"/>
</dbReference>
<feature type="domain" description="Integrase catalytic" evidence="3">
    <location>
        <begin position="153"/>
        <end position="280"/>
    </location>
</feature>
<keyword evidence="5" id="KW-1185">Reference proteome</keyword>